<dbReference type="PANTHER" id="PTHR43610">
    <property type="entry name" value="BLL6696 PROTEIN"/>
    <property type="match status" value="1"/>
</dbReference>
<name>A0ABY8QX27_9MICO</name>
<feature type="domain" description="N-acetyltransferase" evidence="1">
    <location>
        <begin position="56"/>
        <end position="219"/>
    </location>
</feature>
<dbReference type="Gene3D" id="3.40.630.30">
    <property type="match status" value="1"/>
</dbReference>
<evidence type="ECO:0000259" key="1">
    <source>
        <dbReference type="PROSITE" id="PS51186"/>
    </source>
</evidence>
<gene>
    <name evidence="2" type="ORF">LWF01_07160</name>
</gene>
<dbReference type="InterPro" id="IPR000182">
    <property type="entry name" value="GNAT_dom"/>
</dbReference>
<evidence type="ECO:0000313" key="3">
    <source>
        <dbReference type="Proteomes" id="UP001209083"/>
    </source>
</evidence>
<keyword evidence="3" id="KW-1185">Reference proteome</keyword>
<organism evidence="2 3">
    <name type="scientific">Saxibacter everestensis</name>
    <dbReference type="NCBI Taxonomy" id="2909229"/>
    <lineage>
        <taxon>Bacteria</taxon>
        <taxon>Bacillati</taxon>
        <taxon>Actinomycetota</taxon>
        <taxon>Actinomycetes</taxon>
        <taxon>Micrococcales</taxon>
        <taxon>Brevibacteriaceae</taxon>
        <taxon>Saxibacter</taxon>
    </lineage>
</organism>
<dbReference type="Proteomes" id="UP001209083">
    <property type="component" value="Chromosome"/>
</dbReference>
<sequence>MSFGTRRRRLCWRLLLGPEQGSAVAYSLAAFLELMNGKTMQSTVLLETPTLSTQRLVLQPLGPVHVESAWQSLFDGEAMRLTGTHATFSKEQVLRHLEQVAQSSDRLDWAVIRQADRAYIGEVVLNDLDSSNQSMNFRIALFGEDIHGHGYGTEVTRAVVDYGLEVVRLHRIGLDVYDFNPRARRTYEKSGFIQEGVQRGTLRWDGAWHDSIMMSILATDPRPWRD</sequence>
<dbReference type="GO" id="GO:0016740">
    <property type="term" value="F:transferase activity"/>
    <property type="evidence" value="ECO:0007669"/>
    <property type="project" value="UniProtKB-KW"/>
</dbReference>
<evidence type="ECO:0000313" key="2">
    <source>
        <dbReference type="EMBL" id="WGW13527.1"/>
    </source>
</evidence>
<dbReference type="RefSeq" id="WP_349640349.1">
    <property type="nucleotide sequence ID" value="NZ_CP090958.1"/>
</dbReference>
<dbReference type="PANTHER" id="PTHR43610:SF1">
    <property type="entry name" value="N-ACETYLTRANSFERASE DOMAIN-CONTAINING PROTEIN"/>
    <property type="match status" value="1"/>
</dbReference>
<dbReference type="InterPro" id="IPR016181">
    <property type="entry name" value="Acyl_CoA_acyltransferase"/>
</dbReference>
<dbReference type="EMBL" id="CP090958">
    <property type="protein sequence ID" value="WGW13527.1"/>
    <property type="molecule type" value="Genomic_DNA"/>
</dbReference>
<dbReference type="Pfam" id="PF13302">
    <property type="entry name" value="Acetyltransf_3"/>
    <property type="match status" value="1"/>
</dbReference>
<accession>A0ABY8QX27</accession>
<dbReference type="SUPFAM" id="SSF55729">
    <property type="entry name" value="Acyl-CoA N-acyltransferases (Nat)"/>
    <property type="match status" value="1"/>
</dbReference>
<dbReference type="PROSITE" id="PS51186">
    <property type="entry name" value="GNAT"/>
    <property type="match status" value="1"/>
</dbReference>
<dbReference type="EC" id="2.-.-.-" evidence="2"/>
<reference evidence="2 3" key="1">
    <citation type="submission" date="2023-05" db="EMBL/GenBank/DDBJ databases">
        <title>Lithophilousrod everest ZFBP1038 complete genpme.</title>
        <authorList>
            <person name="Tian M."/>
        </authorList>
    </citation>
    <scope>NUCLEOTIDE SEQUENCE [LARGE SCALE GENOMIC DNA]</scope>
    <source>
        <strain evidence="2 3">ZFBP1038</strain>
    </source>
</reference>
<protein>
    <submittedName>
        <fullName evidence="2">GNAT family protein</fullName>
        <ecNumber evidence="2">2.-.-.-</ecNumber>
    </submittedName>
</protein>
<proteinExistence type="predicted"/>
<keyword evidence="2" id="KW-0808">Transferase</keyword>